<proteinExistence type="predicted"/>
<gene>
    <name evidence="1" type="ORF">HCT14_00865</name>
</gene>
<comment type="caution">
    <text evidence="1">The sequence shown here is derived from an EMBL/GenBank/DDBJ whole genome shotgun (WGS) entry which is preliminary data.</text>
</comment>
<reference evidence="1 2" key="1">
    <citation type="submission" date="2020-03" db="EMBL/GenBank/DDBJ databases">
        <title>Spirochaetal bacteria isolated from arthropods constitute a novel genus Entomospira genus novum within the order Spirochaetales.</title>
        <authorList>
            <person name="Grana-Miraglia L."/>
            <person name="Sikutova S."/>
            <person name="Fingerle V."/>
            <person name="Sing A."/>
            <person name="Castillo-Ramirez S."/>
            <person name="Margos G."/>
            <person name="Rudolf I."/>
        </authorList>
    </citation>
    <scope>NUCLEOTIDE SEQUENCE [LARGE SCALE GENOMIC DNA]</scope>
    <source>
        <strain evidence="1 2">BR193</strain>
    </source>
</reference>
<dbReference type="Proteomes" id="UP000711995">
    <property type="component" value="Unassembled WGS sequence"/>
</dbReference>
<sequence>MGKMINLEKKGPVTVYANGMLLHIDLEDDNKLIATIESEEGGQHLDIHPHEELPNTIVFELQKPVEEQQRPKFRII</sequence>
<dbReference type="AlphaFoldDB" id="A0A968G8R6"/>
<keyword evidence="2" id="KW-1185">Reference proteome</keyword>
<organism evidence="1 2">
    <name type="scientific">Entomospira entomophila</name>
    <dbReference type="NCBI Taxonomy" id="2719988"/>
    <lineage>
        <taxon>Bacteria</taxon>
        <taxon>Pseudomonadati</taxon>
        <taxon>Spirochaetota</taxon>
        <taxon>Spirochaetia</taxon>
        <taxon>Spirochaetales</taxon>
        <taxon>Spirochaetaceae</taxon>
        <taxon>Entomospira</taxon>
    </lineage>
</organism>
<accession>A0A968G8R6</accession>
<evidence type="ECO:0000313" key="1">
    <source>
        <dbReference type="EMBL" id="NIZ40071.1"/>
    </source>
</evidence>
<dbReference type="RefSeq" id="WP_167699679.1">
    <property type="nucleotide sequence ID" value="NZ_CP118174.1"/>
</dbReference>
<protein>
    <submittedName>
        <fullName evidence="1">Uncharacterized protein</fullName>
    </submittedName>
</protein>
<name>A0A968G8R6_9SPIO</name>
<dbReference type="EMBL" id="JAATLJ010000001">
    <property type="protein sequence ID" value="NIZ40071.1"/>
    <property type="molecule type" value="Genomic_DNA"/>
</dbReference>
<evidence type="ECO:0000313" key="2">
    <source>
        <dbReference type="Proteomes" id="UP000711995"/>
    </source>
</evidence>